<dbReference type="InterPro" id="IPR013249">
    <property type="entry name" value="RNA_pol_sigma70_r4_t2"/>
</dbReference>
<dbReference type="Pfam" id="PF08281">
    <property type="entry name" value="Sigma70_r4_2"/>
    <property type="match status" value="1"/>
</dbReference>
<keyword evidence="2" id="KW-0805">Transcription regulation</keyword>
<dbReference type="CDD" id="cd06171">
    <property type="entry name" value="Sigma70_r4"/>
    <property type="match status" value="1"/>
</dbReference>
<accession>A0A7G9SL00</accession>
<evidence type="ECO:0000256" key="4">
    <source>
        <dbReference type="ARBA" id="ARBA00023163"/>
    </source>
</evidence>
<dbReference type="SUPFAM" id="SSF88946">
    <property type="entry name" value="Sigma2 domain of RNA polymerase sigma factors"/>
    <property type="match status" value="1"/>
</dbReference>
<reference evidence="6 7" key="1">
    <citation type="submission" date="2020-08" db="EMBL/GenBank/DDBJ databases">
        <title>Genome sequence of Sphingomonas lutea KCTC 23642T.</title>
        <authorList>
            <person name="Hyun D.-W."/>
            <person name="Bae J.-W."/>
        </authorList>
    </citation>
    <scope>NUCLEOTIDE SEQUENCE [LARGE SCALE GENOMIC DNA]</scope>
    <source>
        <strain evidence="6 7">KCTC 23642</strain>
    </source>
</reference>
<dbReference type="PANTHER" id="PTHR43133">
    <property type="entry name" value="RNA POLYMERASE ECF-TYPE SIGMA FACTO"/>
    <property type="match status" value="1"/>
</dbReference>
<dbReference type="InterPro" id="IPR013324">
    <property type="entry name" value="RNA_pol_sigma_r3/r4-like"/>
</dbReference>
<dbReference type="GO" id="GO:0003677">
    <property type="term" value="F:DNA binding"/>
    <property type="evidence" value="ECO:0007669"/>
    <property type="project" value="InterPro"/>
</dbReference>
<protein>
    <submittedName>
        <fullName evidence="6">Sigma-70 family RNA polymerase sigma factor</fullName>
    </submittedName>
</protein>
<dbReference type="InterPro" id="IPR036388">
    <property type="entry name" value="WH-like_DNA-bd_sf"/>
</dbReference>
<dbReference type="GO" id="GO:0016987">
    <property type="term" value="F:sigma factor activity"/>
    <property type="evidence" value="ECO:0007669"/>
    <property type="project" value="UniProtKB-KW"/>
</dbReference>
<keyword evidence="7" id="KW-1185">Reference proteome</keyword>
<organism evidence="6 7">
    <name type="scientific">Sphingomonas lutea</name>
    <dbReference type="NCBI Taxonomy" id="1045317"/>
    <lineage>
        <taxon>Bacteria</taxon>
        <taxon>Pseudomonadati</taxon>
        <taxon>Pseudomonadota</taxon>
        <taxon>Alphaproteobacteria</taxon>
        <taxon>Sphingomonadales</taxon>
        <taxon>Sphingomonadaceae</taxon>
        <taxon>Sphingomonas</taxon>
    </lineage>
</organism>
<evidence type="ECO:0000256" key="2">
    <source>
        <dbReference type="ARBA" id="ARBA00023015"/>
    </source>
</evidence>
<evidence type="ECO:0000313" key="7">
    <source>
        <dbReference type="Proteomes" id="UP000515971"/>
    </source>
</evidence>
<evidence type="ECO:0000256" key="1">
    <source>
        <dbReference type="ARBA" id="ARBA00010641"/>
    </source>
</evidence>
<feature type="domain" description="RNA polymerase sigma factor 70 region 4 type 2" evidence="5">
    <location>
        <begin position="115"/>
        <end position="164"/>
    </location>
</feature>
<dbReference type="RefSeq" id="WP_187540131.1">
    <property type="nucleotide sequence ID" value="NZ_BAABJT010000001.1"/>
</dbReference>
<dbReference type="AlphaFoldDB" id="A0A7G9SL00"/>
<dbReference type="NCBIfam" id="TIGR02937">
    <property type="entry name" value="sigma70-ECF"/>
    <property type="match status" value="1"/>
</dbReference>
<keyword evidence="3" id="KW-0731">Sigma factor</keyword>
<keyword evidence="4" id="KW-0804">Transcription</keyword>
<dbReference type="InterPro" id="IPR013325">
    <property type="entry name" value="RNA_pol_sigma_r2"/>
</dbReference>
<name>A0A7G9SL00_9SPHN</name>
<evidence type="ECO:0000256" key="3">
    <source>
        <dbReference type="ARBA" id="ARBA00023082"/>
    </source>
</evidence>
<dbReference type="Proteomes" id="UP000515971">
    <property type="component" value="Chromosome"/>
</dbReference>
<comment type="similarity">
    <text evidence="1">Belongs to the sigma-70 factor family. ECF subfamily.</text>
</comment>
<dbReference type="SUPFAM" id="SSF88659">
    <property type="entry name" value="Sigma3 and sigma4 domains of RNA polymerase sigma factors"/>
    <property type="match status" value="1"/>
</dbReference>
<sequence length="190" mass="21561">MENEAALHAWFCHEVLPLERALTGFIRRNWRVADDVTDLRQDIYERALAGARGAIPMNTRAYLFTVARNHLINQAKRGQVVSIELVADMSALESDFDRFGTERQLSAREELRRTQQGLDQLPPRCRQVVWLRKVEGLSTKETAERLGVTVDTVEKQITQGMRALVDYMLGGSGKIRRPASPAARSRSELQ</sequence>
<dbReference type="KEGG" id="slut:H9L13_04155"/>
<dbReference type="PANTHER" id="PTHR43133:SF63">
    <property type="entry name" value="RNA POLYMERASE SIGMA FACTOR FECI-RELATED"/>
    <property type="match status" value="1"/>
</dbReference>
<evidence type="ECO:0000259" key="5">
    <source>
        <dbReference type="Pfam" id="PF08281"/>
    </source>
</evidence>
<evidence type="ECO:0000313" key="6">
    <source>
        <dbReference type="EMBL" id="QNN68525.1"/>
    </source>
</evidence>
<dbReference type="EMBL" id="CP060718">
    <property type="protein sequence ID" value="QNN68525.1"/>
    <property type="molecule type" value="Genomic_DNA"/>
</dbReference>
<gene>
    <name evidence="6" type="ORF">H9L13_04155</name>
</gene>
<dbReference type="InterPro" id="IPR014284">
    <property type="entry name" value="RNA_pol_sigma-70_dom"/>
</dbReference>
<proteinExistence type="inferred from homology"/>
<dbReference type="Gene3D" id="1.10.10.10">
    <property type="entry name" value="Winged helix-like DNA-binding domain superfamily/Winged helix DNA-binding domain"/>
    <property type="match status" value="1"/>
</dbReference>
<dbReference type="GO" id="GO:0006352">
    <property type="term" value="P:DNA-templated transcription initiation"/>
    <property type="evidence" value="ECO:0007669"/>
    <property type="project" value="InterPro"/>
</dbReference>
<dbReference type="Gene3D" id="1.10.1740.10">
    <property type="match status" value="1"/>
</dbReference>
<dbReference type="InterPro" id="IPR039425">
    <property type="entry name" value="RNA_pol_sigma-70-like"/>
</dbReference>